<dbReference type="SUPFAM" id="SSF51182">
    <property type="entry name" value="RmlC-like cupins"/>
    <property type="match status" value="1"/>
</dbReference>
<gene>
    <name evidence="2" type="ORF">D3878_18845</name>
</gene>
<dbReference type="RefSeq" id="WP_119786892.1">
    <property type="nucleotide sequence ID" value="NZ_QYUQ01000002.1"/>
</dbReference>
<evidence type="ECO:0000313" key="2">
    <source>
        <dbReference type="EMBL" id="RJG03398.1"/>
    </source>
</evidence>
<dbReference type="Proteomes" id="UP000266327">
    <property type="component" value="Unassembled WGS sequence"/>
</dbReference>
<dbReference type="Pfam" id="PF07883">
    <property type="entry name" value="Cupin_2"/>
    <property type="match status" value="1"/>
</dbReference>
<evidence type="ECO:0000259" key="1">
    <source>
        <dbReference type="Pfam" id="PF07883"/>
    </source>
</evidence>
<name>A0A3A3G4J1_9BURK</name>
<dbReference type="PANTHER" id="PTHR37694">
    <property type="entry name" value="SLR8022 PROTEIN"/>
    <property type="match status" value="1"/>
</dbReference>
<sequence length="111" mass="11680">MSLPHASSGQLIDIRPLGKQLSSTTSRAILKTPGMELMRMVLAAGKSVAEHQVPGEITIQCLEGRVELTAHGNSQLMRAGDMVYLQGGVPHALHAQEGTSLLVTILLGAGK</sequence>
<comment type="caution">
    <text evidence="2">The sequence shown here is derived from an EMBL/GenBank/DDBJ whole genome shotgun (WGS) entry which is preliminary data.</text>
</comment>
<dbReference type="OrthoDB" id="8265259at2"/>
<proteinExistence type="predicted"/>
<feature type="domain" description="Cupin type-2" evidence="1">
    <location>
        <begin position="39"/>
        <end position="98"/>
    </location>
</feature>
<keyword evidence="3" id="KW-1185">Reference proteome</keyword>
<organism evidence="2 3">
    <name type="scientific">Noviherbaspirillum sedimenti</name>
    <dbReference type="NCBI Taxonomy" id="2320865"/>
    <lineage>
        <taxon>Bacteria</taxon>
        <taxon>Pseudomonadati</taxon>
        <taxon>Pseudomonadota</taxon>
        <taxon>Betaproteobacteria</taxon>
        <taxon>Burkholderiales</taxon>
        <taxon>Oxalobacteraceae</taxon>
        <taxon>Noviherbaspirillum</taxon>
    </lineage>
</organism>
<reference evidence="3" key="1">
    <citation type="submission" date="2018-09" db="EMBL/GenBank/DDBJ databases">
        <authorList>
            <person name="Zhu H."/>
        </authorList>
    </citation>
    <scope>NUCLEOTIDE SEQUENCE [LARGE SCALE GENOMIC DNA]</scope>
    <source>
        <strain evidence="3">K1S02-23</strain>
    </source>
</reference>
<dbReference type="InterPro" id="IPR011051">
    <property type="entry name" value="RmlC_Cupin_sf"/>
</dbReference>
<dbReference type="InterPro" id="IPR013096">
    <property type="entry name" value="Cupin_2"/>
</dbReference>
<evidence type="ECO:0000313" key="3">
    <source>
        <dbReference type="Proteomes" id="UP000266327"/>
    </source>
</evidence>
<dbReference type="CDD" id="cd02230">
    <property type="entry name" value="cupin_HP0902-like"/>
    <property type="match status" value="1"/>
</dbReference>
<protein>
    <submittedName>
        <fullName evidence="2">Cupin domain-containing protein</fullName>
    </submittedName>
</protein>
<dbReference type="AlphaFoldDB" id="A0A3A3G4J1"/>
<dbReference type="Gene3D" id="2.60.120.10">
    <property type="entry name" value="Jelly Rolls"/>
    <property type="match status" value="1"/>
</dbReference>
<dbReference type="EMBL" id="QYUQ01000002">
    <property type="protein sequence ID" value="RJG03398.1"/>
    <property type="molecule type" value="Genomic_DNA"/>
</dbReference>
<dbReference type="PANTHER" id="PTHR37694:SF1">
    <property type="entry name" value="SLR8022 PROTEIN"/>
    <property type="match status" value="1"/>
</dbReference>
<dbReference type="InterPro" id="IPR014710">
    <property type="entry name" value="RmlC-like_jellyroll"/>
</dbReference>
<accession>A0A3A3G4J1</accession>